<dbReference type="AlphaFoldDB" id="A0A8R7PKZ9"/>
<sequence length="122" mass="13071">MALVAGGLDALDTAVGDSAVEPDLALAAGEQVHVAHLHHGFGELLEECPLVEREPRRHARGVGVDDEALVRLEQTLLGNEIKVVLVVEHVRRTQIEGLVDGARRHVLSTLGPQLGREIGVDD</sequence>
<protein>
    <submittedName>
        <fullName evidence="1">Uncharacterized protein</fullName>
    </submittedName>
</protein>
<reference evidence="1" key="2">
    <citation type="submission" date="2018-03" db="EMBL/GenBank/DDBJ databases">
        <title>The Triticum urartu genome reveals the dynamic nature of wheat genome evolution.</title>
        <authorList>
            <person name="Ling H."/>
            <person name="Ma B."/>
            <person name="Shi X."/>
            <person name="Liu H."/>
            <person name="Dong L."/>
            <person name="Sun H."/>
            <person name="Cao Y."/>
            <person name="Gao Q."/>
            <person name="Zheng S."/>
            <person name="Li Y."/>
            <person name="Yu Y."/>
            <person name="Du H."/>
            <person name="Qi M."/>
            <person name="Li Y."/>
            <person name="Yu H."/>
            <person name="Cui Y."/>
            <person name="Wang N."/>
            <person name="Chen C."/>
            <person name="Wu H."/>
            <person name="Zhao Y."/>
            <person name="Zhang J."/>
            <person name="Li Y."/>
            <person name="Zhou W."/>
            <person name="Zhang B."/>
            <person name="Hu W."/>
            <person name="Eijk M."/>
            <person name="Tang J."/>
            <person name="Witsenboer H."/>
            <person name="Zhao S."/>
            <person name="Li Z."/>
            <person name="Zhang A."/>
            <person name="Wang D."/>
            <person name="Liang C."/>
        </authorList>
    </citation>
    <scope>NUCLEOTIDE SEQUENCE [LARGE SCALE GENOMIC DNA]</scope>
    <source>
        <strain evidence="1">cv. G1812</strain>
    </source>
</reference>
<reference evidence="1" key="3">
    <citation type="submission" date="2022-06" db="UniProtKB">
        <authorList>
            <consortium name="EnsemblPlants"/>
        </authorList>
    </citation>
    <scope>IDENTIFICATION</scope>
</reference>
<reference evidence="2" key="1">
    <citation type="journal article" date="2013" name="Nature">
        <title>Draft genome of the wheat A-genome progenitor Triticum urartu.</title>
        <authorList>
            <person name="Ling H.Q."/>
            <person name="Zhao S."/>
            <person name="Liu D."/>
            <person name="Wang J."/>
            <person name="Sun H."/>
            <person name="Zhang C."/>
            <person name="Fan H."/>
            <person name="Li D."/>
            <person name="Dong L."/>
            <person name="Tao Y."/>
            <person name="Gao C."/>
            <person name="Wu H."/>
            <person name="Li Y."/>
            <person name="Cui Y."/>
            <person name="Guo X."/>
            <person name="Zheng S."/>
            <person name="Wang B."/>
            <person name="Yu K."/>
            <person name="Liang Q."/>
            <person name="Yang W."/>
            <person name="Lou X."/>
            <person name="Chen J."/>
            <person name="Feng M."/>
            <person name="Jian J."/>
            <person name="Zhang X."/>
            <person name="Luo G."/>
            <person name="Jiang Y."/>
            <person name="Liu J."/>
            <person name="Wang Z."/>
            <person name="Sha Y."/>
            <person name="Zhang B."/>
            <person name="Wu H."/>
            <person name="Tang D."/>
            <person name="Shen Q."/>
            <person name="Xue P."/>
            <person name="Zou S."/>
            <person name="Wang X."/>
            <person name="Liu X."/>
            <person name="Wang F."/>
            <person name="Yang Y."/>
            <person name="An X."/>
            <person name="Dong Z."/>
            <person name="Zhang K."/>
            <person name="Zhang X."/>
            <person name="Luo M.C."/>
            <person name="Dvorak J."/>
            <person name="Tong Y."/>
            <person name="Wang J."/>
            <person name="Yang H."/>
            <person name="Li Z."/>
            <person name="Wang D."/>
            <person name="Zhang A."/>
            <person name="Wang J."/>
        </authorList>
    </citation>
    <scope>NUCLEOTIDE SEQUENCE</scope>
    <source>
        <strain evidence="2">cv. G1812</strain>
    </source>
</reference>
<dbReference type="EnsemblPlants" id="TuG1812G0200006059.01.T01">
    <property type="protein sequence ID" value="TuG1812G0200006059.01.T01.cds300322"/>
    <property type="gene ID" value="TuG1812G0200006059.01"/>
</dbReference>
<name>A0A8R7PKZ9_TRIUA</name>
<evidence type="ECO:0000313" key="1">
    <source>
        <dbReference type="EnsemblPlants" id="TuG1812G0200006059.01.T01.cds300322"/>
    </source>
</evidence>
<dbReference type="Proteomes" id="UP000015106">
    <property type="component" value="Chromosome 2"/>
</dbReference>
<dbReference type="Gramene" id="TuG1812G0200006059.01.T01">
    <property type="protein sequence ID" value="TuG1812G0200006059.01.T01.cds300322"/>
    <property type="gene ID" value="TuG1812G0200006059.01"/>
</dbReference>
<accession>A0A8R7PKZ9</accession>
<keyword evidence="2" id="KW-1185">Reference proteome</keyword>
<organism evidence="1 2">
    <name type="scientific">Triticum urartu</name>
    <name type="common">Red wild einkorn</name>
    <name type="synonym">Crithodium urartu</name>
    <dbReference type="NCBI Taxonomy" id="4572"/>
    <lineage>
        <taxon>Eukaryota</taxon>
        <taxon>Viridiplantae</taxon>
        <taxon>Streptophyta</taxon>
        <taxon>Embryophyta</taxon>
        <taxon>Tracheophyta</taxon>
        <taxon>Spermatophyta</taxon>
        <taxon>Magnoliopsida</taxon>
        <taxon>Liliopsida</taxon>
        <taxon>Poales</taxon>
        <taxon>Poaceae</taxon>
        <taxon>BOP clade</taxon>
        <taxon>Pooideae</taxon>
        <taxon>Triticodae</taxon>
        <taxon>Triticeae</taxon>
        <taxon>Triticinae</taxon>
        <taxon>Triticum</taxon>
    </lineage>
</organism>
<proteinExistence type="predicted"/>
<evidence type="ECO:0000313" key="2">
    <source>
        <dbReference type="Proteomes" id="UP000015106"/>
    </source>
</evidence>